<dbReference type="InterPro" id="IPR025558">
    <property type="entry name" value="DUF4283"/>
</dbReference>
<dbReference type="EMBL" id="VAHF01000001">
    <property type="protein sequence ID" value="TXG72521.1"/>
    <property type="molecule type" value="Genomic_DNA"/>
</dbReference>
<reference evidence="5" key="1">
    <citation type="journal article" date="2019" name="Gigascience">
        <title>De novo genome assembly of the endangered Acer yangbiense, a plant species with extremely small populations endemic to Yunnan Province, China.</title>
        <authorList>
            <person name="Yang J."/>
            <person name="Wariss H.M."/>
            <person name="Tao L."/>
            <person name="Zhang R."/>
            <person name="Yun Q."/>
            <person name="Hollingsworth P."/>
            <person name="Dao Z."/>
            <person name="Luo G."/>
            <person name="Guo H."/>
            <person name="Ma Y."/>
            <person name="Sun W."/>
        </authorList>
    </citation>
    <scope>NUCLEOTIDE SEQUENCE [LARGE SCALE GENOMIC DNA]</scope>
    <source>
        <strain evidence="5">cv. Malutang</strain>
    </source>
</reference>
<evidence type="ECO:0000256" key="1">
    <source>
        <dbReference type="PROSITE-ProRule" id="PRU00047"/>
    </source>
</evidence>
<dbReference type="PANTHER" id="PTHR31286">
    <property type="entry name" value="GLYCINE-RICH CELL WALL STRUCTURAL PROTEIN 1.8-LIKE"/>
    <property type="match status" value="1"/>
</dbReference>
<feature type="compositionally biased region" description="Basic and acidic residues" evidence="2">
    <location>
        <begin position="260"/>
        <end position="277"/>
    </location>
</feature>
<evidence type="ECO:0000259" key="3">
    <source>
        <dbReference type="PROSITE" id="PS50158"/>
    </source>
</evidence>
<dbReference type="InterPro" id="IPR036875">
    <property type="entry name" value="Znf_CCHC_sf"/>
</dbReference>
<keyword evidence="5" id="KW-1185">Reference proteome</keyword>
<dbReference type="SUPFAM" id="SSF57756">
    <property type="entry name" value="Retrovirus zinc finger-like domains"/>
    <property type="match status" value="1"/>
</dbReference>
<dbReference type="InterPro" id="IPR040256">
    <property type="entry name" value="At4g02000-like"/>
</dbReference>
<dbReference type="Proteomes" id="UP000323000">
    <property type="component" value="Chromosome 1"/>
</dbReference>
<comment type="caution">
    <text evidence="4">The sequence shown here is derived from an EMBL/GenBank/DDBJ whole genome shotgun (WGS) entry which is preliminary data.</text>
</comment>
<dbReference type="GO" id="GO:0003676">
    <property type="term" value="F:nucleic acid binding"/>
    <property type="evidence" value="ECO:0007669"/>
    <property type="project" value="InterPro"/>
</dbReference>
<keyword evidence="1" id="KW-0862">Zinc</keyword>
<dbReference type="Pfam" id="PF14392">
    <property type="entry name" value="zf-CCHC_4"/>
    <property type="match status" value="1"/>
</dbReference>
<dbReference type="GO" id="GO:0008270">
    <property type="term" value="F:zinc ion binding"/>
    <property type="evidence" value="ECO:0007669"/>
    <property type="project" value="UniProtKB-KW"/>
</dbReference>
<name>A0A5C7ITB9_9ROSI</name>
<dbReference type="InterPro" id="IPR025836">
    <property type="entry name" value="Zn_knuckle_CX2CX4HX4C"/>
</dbReference>
<keyword evidence="1" id="KW-0479">Metal-binding</keyword>
<feature type="domain" description="CCHC-type" evidence="3">
    <location>
        <begin position="179"/>
        <end position="194"/>
    </location>
</feature>
<accession>A0A5C7ITB9</accession>
<dbReference type="PANTHER" id="PTHR31286:SF167">
    <property type="entry name" value="OS09G0268800 PROTEIN"/>
    <property type="match status" value="1"/>
</dbReference>
<dbReference type="Pfam" id="PF14111">
    <property type="entry name" value="DUF4283"/>
    <property type="match status" value="1"/>
</dbReference>
<evidence type="ECO:0000256" key="2">
    <source>
        <dbReference type="SAM" id="MobiDB-lite"/>
    </source>
</evidence>
<dbReference type="OrthoDB" id="1939268at2759"/>
<feature type="region of interest" description="Disordered" evidence="2">
    <location>
        <begin position="254"/>
        <end position="277"/>
    </location>
</feature>
<dbReference type="InterPro" id="IPR001878">
    <property type="entry name" value="Znf_CCHC"/>
</dbReference>
<dbReference type="PROSITE" id="PS50158">
    <property type="entry name" value="ZF_CCHC"/>
    <property type="match status" value="1"/>
</dbReference>
<protein>
    <recommendedName>
        <fullName evidence="3">CCHC-type domain-containing protein</fullName>
    </recommendedName>
</protein>
<keyword evidence="1" id="KW-0863">Zinc-finger</keyword>
<dbReference type="AlphaFoldDB" id="A0A5C7ITB9"/>
<evidence type="ECO:0000313" key="4">
    <source>
        <dbReference type="EMBL" id="TXG72521.1"/>
    </source>
</evidence>
<organism evidence="4 5">
    <name type="scientific">Acer yangbiense</name>
    <dbReference type="NCBI Taxonomy" id="1000413"/>
    <lineage>
        <taxon>Eukaryota</taxon>
        <taxon>Viridiplantae</taxon>
        <taxon>Streptophyta</taxon>
        <taxon>Embryophyta</taxon>
        <taxon>Tracheophyta</taxon>
        <taxon>Spermatophyta</taxon>
        <taxon>Magnoliopsida</taxon>
        <taxon>eudicotyledons</taxon>
        <taxon>Gunneridae</taxon>
        <taxon>Pentapetalae</taxon>
        <taxon>rosids</taxon>
        <taxon>malvids</taxon>
        <taxon>Sapindales</taxon>
        <taxon>Sapindaceae</taxon>
        <taxon>Hippocastanoideae</taxon>
        <taxon>Acereae</taxon>
        <taxon>Acer</taxon>
    </lineage>
</organism>
<evidence type="ECO:0000313" key="5">
    <source>
        <dbReference type="Proteomes" id="UP000323000"/>
    </source>
</evidence>
<gene>
    <name evidence="4" type="ORF">EZV62_001100</name>
</gene>
<sequence>MLMRLHDCVLRCLLRNGKGRAQGWVPCSFAKIWQTREEVEIEPIIGNVFAFHFNNLDDKKKIMAGGPWSFNDALIVMVEPEGKGDIQHMKFNKTEFWIQIRNALLICMTEEIGRFLGSIVGEVVDFDTSDSGSYMTKYLRVQVILEIDKPLRRCLRVNVLGDGVESVMLGKHERLPEFCFWCGLLGHMPKDCPDKPLLSGDAKEEELLFDSWMRAAAPARRYENGGRRWLNEERRGFSGYQGRGHENRDWRADAYVGTRESGDRNGELRLEDGGQPR</sequence>
<proteinExistence type="predicted"/>